<sequence>MQEKQKPVKQAALKFNSLNFRKQRIFSRCFLAFSAAVPEMSG</sequence>
<accession>A0A1H3S909</accession>
<reference evidence="2" key="1">
    <citation type="submission" date="2016-10" db="EMBL/GenBank/DDBJ databases">
        <authorList>
            <person name="Varghese N."/>
            <person name="Submissions S."/>
        </authorList>
    </citation>
    <scope>NUCLEOTIDE SEQUENCE [LARGE SCALE GENOMIC DNA]</scope>
    <source>
        <strain evidence="2">SP</strain>
    </source>
</reference>
<keyword evidence="2" id="KW-1185">Reference proteome</keyword>
<protein>
    <submittedName>
        <fullName evidence="1">Uncharacterized protein</fullName>
    </submittedName>
</protein>
<evidence type="ECO:0000313" key="1">
    <source>
        <dbReference type="EMBL" id="SDZ34031.1"/>
    </source>
</evidence>
<evidence type="ECO:0000313" key="2">
    <source>
        <dbReference type="Proteomes" id="UP000198935"/>
    </source>
</evidence>
<dbReference type="STRING" id="1503961.SAMN05421736_11060"/>
<name>A0A1H3S909_9BACI</name>
<organism evidence="1 2">
    <name type="scientific">Evansella caseinilytica</name>
    <dbReference type="NCBI Taxonomy" id="1503961"/>
    <lineage>
        <taxon>Bacteria</taxon>
        <taxon>Bacillati</taxon>
        <taxon>Bacillota</taxon>
        <taxon>Bacilli</taxon>
        <taxon>Bacillales</taxon>
        <taxon>Bacillaceae</taxon>
        <taxon>Evansella</taxon>
    </lineage>
</organism>
<gene>
    <name evidence="1" type="ORF">SAMN05421736_11060</name>
</gene>
<dbReference type="AlphaFoldDB" id="A0A1H3S909"/>
<dbReference type="Proteomes" id="UP000198935">
    <property type="component" value="Unassembled WGS sequence"/>
</dbReference>
<dbReference type="EMBL" id="FNPI01000010">
    <property type="protein sequence ID" value="SDZ34031.1"/>
    <property type="molecule type" value="Genomic_DNA"/>
</dbReference>
<proteinExistence type="predicted"/>